<dbReference type="InterPro" id="IPR003444">
    <property type="entry name" value="MraZ"/>
</dbReference>
<dbReference type="PANTHER" id="PTHR34701">
    <property type="entry name" value="TRANSCRIPTIONAL REGULATOR MRAZ"/>
    <property type="match status" value="1"/>
</dbReference>
<evidence type="ECO:0000256" key="1">
    <source>
        <dbReference type="ARBA" id="ARBA00013860"/>
    </source>
</evidence>
<name>A0A0G1CI37_9BACT</name>
<sequence length="138" mass="15689">MSRVGYYLGEYKHNLTAQNRLALPKRFRFEIESAEIVLAKGDGNWIEGFAVEKWKQIVQQFLTVPFTEAEGRNLRRRVFASAMLVELDAQGRIVIPDPLLIWVGLKGKVGEEVVVLGVGDHFEIWSSAQFEAQVVRKS</sequence>
<feature type="domain" description="SpoVT-AbrB" evidence="8">
    <location>
        <begin position="82"/>
        <end position="129"/>
    </location>
</feature>
<gene>
    <name evidence="7" type="primary">mraZ</name>
    <name evidence="9" type="ORF">UV59_C0010G0028</name>
</gene>
<dbReference type="GO" id="GO:2000143">
    <property type="term" value="P:negative regulation of DNA-templated transcription initiation"/>
    <property type="evidence" value="ECO:0007669"/>
    <property type="project" value="TreeGrafter"/>
</dbReference>
<evidence type="ECO:0000313" key="9">
    <source>
        <dbReference type="EMBL" id="KKS85157.1"/>
    </source>
</evidence>
<dbReference type="CDD" id="cd16320">
    <property type="entry name" value="MraZ_N"/>
    <property type="match status" value="1"/>
</dbReference>
<evidence type="ECO:0000256" key="2">
    <source>
        <dbReference type="ARBA" id="ARBA00022490"/>
    </source>
</evidence>
<dbReference type="Proteomes" id="UP000034543">
    <property type="component" value="Unassembled WGS sequence"/>
</dbReference>
<keyword evidence="3" id="KW-0677">Repeat</keyword>
<dbReference type="SUPFAM" id="SSF89447">
    <property type="entry name" value="AbrB/MazE/MraZ-like"/>
    <property type="match status" value="1"/>
</dbReference>
<comment type="subunit">
    <text evidence="7">Forms oligomers.</text>
</comment>
<dbReference type="GO" id="GO:0003700">
    <property type="term" value="F:DNA-binding transcription factor activity"/>
    <property type="evidence" value="ECO:0007669"/>
    <property type="project" value="UniProtKB-UniRule"/>
</dbReference>
<evidence type="ECO:0000313" key="10">
    <source>
        <dbReference type="Proteomes" id="UP000034543"/>
    </source>
</evidence>
<comment type="caution">
    <text evidence="9">The sequence shown here is derived from an EMBL/GenBank/DDBJ whole genome shotgun (WGS) entry which is preliminary data.</text>
</comment>
<dbReference type="Gene3D" id="3.40.1550.20">
    <property type="entry name" value="Transcriptional regulator MraZ domain"/>
    <property type="match status" value="1"/>
</dbReference>
<dbReference type="PROSITE" id="PS51740">
    <property type="entry name" value="SPOVT_ABRB"/>
    <property type="match status" value="2"/>
</dbReference>
<evidence type="ECO:0000256" key="3">
    <source>
        <dbReference type="ARBA" id="ARBA00022737"/>
    </source>
</evidence>
<dbReference type="NCBIfam" id="TIGR00242">
    <property type="entry name" value="division/cell wall cluster transcriptional repressor MraZ"/>
    <property type="match status" value="1"/>
</dbReference>
<dbReference type="GO" id="GO:0005737">
    <property type="term" value="C:cytoplasm"/>
    <property type="evidence" value="ECO:0007669"/>
    <property type="project" value="UniProtKB-UniRule"/>
</dbReference>
<dbReference type="GO" id="GO:0000976">
    <property type="term" value="F:transcription cis-regulatory region binding"/>
    <property type="evidence" value="ECO:0007669"/>
    <property type="project" value="TreeGrafter"/>
</dbReference>
<dbReference type="Pfam" id="PF02381">
    <property type="entry name" value="MraZ"/>
    <property type="match status" value="2"/>
</dbReference>
<evidence type="ECO:0000256" key="4">
    <source>
        <dbReference type="ARBA" id="ARBA00023015"/>
    </source>
</evidence>
<dbReference type="InterPro" id="IPR038619">
    <property type="entry name" value="MraZ_sf"/>
</dbReference>
<dbReference type="InterPro" id="IPR020603">
    <property type="entry name" value="MraZ_dom"/>
</dbReference>
<feature type="domain" description="SpoVT-AbrB" evidence="8">
    <location>
        <begin position="10"/>
        <end position="53"/>
    </location>
</feature>
<evidence type="ECO:0000259" key="8">
    <source>
        <dbReference type="PROSITE" id="PS51740"/>
    </source>
</evidence>
<keyword evidence="4 7" id="KW-0805">Transcription regulation</keyword>
<evidence type="ECO:0000256" key="6">
    <source>
        <dbReference type="ARBA" id="ARBA00023163"/>
    </source>
</evidence>
<dbReference type="STRING" id="1618436.UV59_C0010G0028"/>
<dbReference type="InterPro" id="IPR037914">
    <property type="entry name" value="SpoVT-AbrB_sf"/>
</dbReference>
<dbReference type="InterPro" id="IPR035642">
    <property type="entry name" value="MraZ_N"/>
</dbReference>
<dbReference type="InterPro" id="IPR035644">
    <property type="entry name" value="MraZ_C"/>
</dbReference>
<protein>
    <recommendedName>
        <fullName evidence="1 7">Transcriptional regulator MraZ</fullName>
    </recommendedName>
</protein>
<evidence type="ECO:0000256" key="7">
    <source>
        <dbReference type="HAMAP-Rule" id="MF_01008"/>
    </source>
</evidence>
<dbReference type="InterPro" id="IPR007159">
    <property type="entry name" value="SpoVT-AbrB_dom"/>
</dbReference>
<keyword evidence="6 7" id="KW-0804">Transcription</keyword>
<dbReference type="EMBL" id="LCFB01000010">
    <property type="protein sequence ID" value="KKS85157.1"/>
    <property type="molecule type" value="Genomic_DNA"/>
</dbReference>
<dbReference type="GO" id="GO:0009295">
    <property type="term" value="C:nucleoid"/>
    <property type="evidence" value="ECO:0007669"/>
    <property type="project" value="UniProtKB-SubCell"/>
</dbReference>
<keyword evidence="5 7" id="KW-0238">DNA-binding</keyword>
<dbReference type="HAMAP" id="MF_01008">
    <property type="entry name" value="MraZ"/>
    <property type="match status" value="1"/>
</dbReference>
<evidence type="ECO:0000256" key="5">
    <source>
        <dbReference type="ARBA" id="ARBA00023125"/>
    </source>
</evidence>
<comment type="similarity">
    <text evidence="7">Belongs to the MraZ family.</text>
</comment>
<accession>A0A0G1CI37</accession>
<dbReference type="PANTHER" id="PTHR34701:SF1">
    <property type="entry name" value="TRANSCRIPTIONAL REGULATOR MRAZ"/>
    <property type="match status" value="1"/>
</dbReference>
<keyword evidence="2 7" id="KW-0963">Cytoplasm</keyword>
<proteinExistence type="inferred from homology"/>
<organism evidence="9 10">
    <name type="scientific">Candidatus Gottesmanbacteria bacterium GW2011_GWA1_43_11</name>
    <dbReference type="NCBI Taxonomy" id="1618436"/>
    <lineage>
        <taxon>Bacteria</taxon>
        <taxon>Candidatus Gottesmaniibacteriota</taxon>
    </lineage>
</organism>
<reference evidence="9 10" key="1">
    <citation type="journal article" date="2015" name="Nature">
        <title>rRNA introns, odd ribosomes, and small enigmatic genomes across a large radiation of phyla.</title>
        <authorList>
            <person name="Brown C.T."/>
            <person name="Hug L.A."/>
            <person name="Thomas B.C."/>
            <person name="Sharon I."/>
            <person name="Castelle C.J."/>
            <person name="Singh A."/>
            <person name="Wilkins M.J."/>
            <person name="Williams K.H."/>
            <person name="Banfield J.F."/>
        </authorList>
    </citation>
    <scope>NUCLEOTIDE SEQUENCE [LARGE SCALE GENOMIC DNA]</scope>
</reference>
<dbReference type="CDD" id="cd16321">
    <property type="entry name" value="MraZ_C"/>
    <property type="match status" value="1"/>
</dbReference>
<comment type="subcellular location">
    <subcellularLocation>
        <location evidence="7">Cytoplasm</location>
        <location evidence="7">Nucleoid</location>
    </subcellularLocation>
</comment>
<dbReference type="AlphaFoldDB" id="A0A0G1CI37"/>